<dbReference type="RefSeq" id="WP_245129576.1">
    <property type="nucleotide sequence ID" value="NZ_JALJEJ010000003.1"/>
</dbReference>
<evidence type="ECO:0000256" key="1">
    <source>
        <dbReference type="SAM" id="Phobius"/>
    </source>
</evidence>
<organism evidence="2 3">
    <name type="scientific">Mucilaginibacter straminoryzae</name>
    <dbReference type="NCBI Taxonomy" id="2932774"/>
    <lineage>
        <taxon>Bacteria</taxon>
        <taxon>Pseudomonadati</taxon>
        <taxon>Bacteroidota</taxon>
        <taxon>Sphingobacteriia</taxon>
        <taxon>Sphingobacteriales</taxon>
        <taxon>Sphingobacteriaceae</taxon>
        <taxon>Mucilaginibacter</taxon>
    </lineage>
</organism>
<protein>
    <submittedName>
        <fullName evidence="2">Uncharacterized protein</fullName>
    </submittedName>
</protein>
<dbReference type="Proteomes" id="UP001139450">
    <property type="component" value="Unassembled WGS sequence"/>
</dbReference>
<reference evidence="2" key="1">
    <citation type="submission" date="2022-04" db="EMBL/GenBank/DDBJ databases">
        <title>Mucilaginibacter sp. RS28 isolated from freshwater.</title>
        <authorList>
            <person name="Ko S.-R."/>
        </authorList>
    </citation>
    <scope>NUCLEOTIDE SEQUENCE</scope>
    <source>
        <strain evidence="2">RS28</strain>
    </source>
</reference>
<sequence length="68" mass="8110">MNTLILFQHPDLLLEAFIIVFGFWLLTYLLKTLRRTTNIWIYFIPVFFILIGSMVMFVSVLKLFPNLL</sequence>
<keyword evidence="1" id="KW-1133">Transmembrane helix</keyword>
<proteinExistence type="predicted"/>
<gene>
    <name evidence="2" type="ORF">MUY27_08485</name>
</gene>
<accession>A0A9X2B8L6</accession>
<dbReference type="AlphaFoldDB" id="A0A9X2B8L6"/>
<evidence type="ECO:0000313" key="2">
    <source>
        <dbReference type="EMBL" id="MCJ8209744.1"/>
    </source>
</evidence>
<keyword evidence="3" id="KW-1185">Reference proteome</keyword>
<keyword evidence="1" id="KW-0472">Membrane</keyword>
<dbReference type="EMBL" id="JALJEJ010000003">
    <property type="protein sequence ID" value="MCJ8209744.1"/>
    <property type="molecule type" value="Genomic_DNA"/>
</dbReference>
<keyword evidence="1" id="KW-0812">Transmembrane</keyword>
<feature type="transmembrane region" description="Helical" evidence="1">
    <location>
        <begin position="42"/>
        <end position="64"/>
    </location>
</feature>
<comment type="caution">
    <text evidence="2">The sequence shown here is derived from an EMBL/GenBank/DDBJ whole genome shotgun (WGS) entry which is preliminary data.</text>
</comment>
<evidence type="ECO:0000313" key="3">
    <source>
        <dbReference type="Proteomes" id="UP001139450"/>
    </source>
</evidence>
<name>A0A9X2B8L6_9SPHI</name>
<feature type="transmembrane region" description="Helical" evidence="1">
    <location>
        <begin position="12"/>
        <end position="30"/>
    </location>
</feature>